<dbReference type="InterPro" id="IPR001962">
    <property type="entry name" value="Asn_synthase"/>
</dbReference>
<sequence>MIAFRHFALRRGSRLLLSDIDLVIQGGWRLGVIGRNGCGKSSLFAALQGQVEADAGDVDLPAKLRLASVAQETPALPDPAIDYVLGGDVELAAALRDEADAQARGDSEAMARAHHRIEELHGYDARARAGRLLHGLGFAPETHERAVKEFSGGWRVRLNLARALMAPSELLLLDEPTNHLDLDAVLWLEEWLRRYQGTLLIISHDREFLDGVIDHTLHLVDGGARLYTGNYSAFERLRAEQLRQQQIVHEREQAERAHLQSFIDRFKAKASKAKQAQSRMKRLEKMAGTEAVRAERAFHFQFARPERVPDSMVQLEDVVAGYRDVLPLPSVERAGVRGGAGEEIASGSASMEGMASLGHSPQPSPRRGAGANVVLADVGFSIEAGERIGLLGPNGAGKSTLVKTLVGELAPLAGERKAHKDLKIGYFAQHTVESLREGASPFDHLQDKAPGVAAQALRDFLGTWNFAGDRAFESVDGFSGGERARLALALIAWDKPNLLLLDEPTNHLDLDMREALADALADFDGALVLVSHDRHLLGMVSDSFWRVADGVVEPFDGDLDDYARWLRARGSANKKAAKAEAKPAVPVESPEERRRNAAQQRENEKTSRQRVKKIEARVAAIDAELAALEAKLADPDTYNGPTAALMKLGQQQAELRREKETLETEWMAFPLRRLLAQADRLDDDPRDRLARLADGFDGAGSPLPAAALVREHLVGDAGGDSWLNADPAWAQPDMTGVRLLACGSMPLALDEAQAFAQVLQPAFAEAGLRLEISAPDHWQLRLPPDMHVPDFAAPEQALGEDLYQYLPQGAEGRAWRVLLNEVQVLLHQHPLNAARQARGLAPVNSVWLWGAGRLPKQLHSAFAGVVGNDELLHALAARAGIPASPLSRESAAVPGATAGLALRVRLRRTLVMAAAASLALLARDAALNTLELRRRTVQDEPSGWDASVHPVLQRIYAARGVLRPAGVEHRLQRMLPPQALGGLDAATELLAEAIRDDWAILIAGDYDCDGATGTAVAVRGLRMLGAKHVSFAVPNRFVHGYGLTPALVDSLQPRPQLIVTVDNGVASVAGVARAQALGMRVIVTDHHLPGEQLPACDALVNPNLTGDSFQSKALAGVGVMFYLLLALRAKLRGQGAFPCDLPDREDQEAAIHGRTSQDSSDLPDRENQKAAIHGRTSKKGEPDLSTLLDLVALGTVADLVPLDFNNRVLVEAGLRRIRGGKACAGIAALVECGKRSAATLCASDLGYAVGPRLNAAGRLEDMQLGVECLLTDDAAQARHYAGQLDAINRERRELQASMVAEAEAMTAGLRDIDAVGVALYEPSWHAGVVGLVASKLKERLHRPVISFAPASEDDTENLRGSGRSIPGFHLRDALAMIDARQPGLIERFGGHAMAAGLSLRAADFPRFAAAFDAVARELIAPERLQAALYTDGELPAGSLSLELARQLRAAGPWGQAFPEPLFDNVFDCAGWKPMGEGHWRLSLRDPRDGSVHDAVMFNVGPAAPPARLRAAYELTRQTGRSLPAEIAMLEQIDGLPPGTLGFRAHGQVTAADYEQVLVPDVEAVFALNRKLRMLFVVAPDFTGFDAGAMWDDFMLGMRHISGWDRVALVTDVPWLRTATKATRFLVPADFRLATTQIKATPMCSIFGMFDLQPGDDLAALRRQALELSQRQRHRGPDWSGVFVDAGVILVHERLAIVDPASGAQPLRSRDGALALAVNGEIYNHRELREASGYDFTTGSDCEVINALYREHGMDFLPKLNGIFAFALWDGAAQRYLIARDPIGVCPLYWGHDAQGRLCVASEMKALVGVCADVAAFPPGHVYDSATGELHSYYAKPWRDYAATQGHAPAPGELRHAFEQAVHRQLMTDVPYGVLLSGGLDSSLVAACAARFARERIEDGDRSEAWWPRLHSFAIGLEGSPDLAAAQIAADALGTVHHGFVYTFWEGLDAVPEVIRHLETYDVTTIRAATPMYLLARRIKAMGVKMVLSGEGSDELFGGYLYFHKAPSAEAFHEETVRKLDALHSYDCLRANKAMMAWGVEARVPFLDLEFIDVAMGMDAAHKMAGNGRIEKHVLRAAFDGALPKEILWRQKEQFSDGVGYGWIDGLKAHAEQMVSDREFAAAAARFPFNTPATKEAYFYRRIFEQFYPGEACVATVPGGKSIACSSPAALAWDPAFAAMADPSGRAVRGVHQQAVA</sequence>
<dbReference type="GO" id="GO:0005524">
    <property type="term" value="F:ATP binding"/>
    <property type="evidence" value="ECO:0007669"/>
    <property type="project" value="UniProtKB-KW"/>
</dbReference>
<dbReference type="InterPro" id="IPR029055">
    <property type="entry name" value="Ntn_hydrolases_N"/>
</dbReference>
<reference evidence="18 19" key="1">
    <citation type="journal article" date="2015" name="Proc. Natl. Acad. Sci. U.S.A.">
        <title>The resurrection genome of Boea hygrometrica: A blueprint for survival of dehydration.</title>
        <authorList>
            <person name="Xiao L."/>
            <person name="Yang G."/>
            <person name="Zhang L."/>
            <person name="Yang X."/>
            <person name="Zhao S."/>
            <person name="Ji Z."/>
            <person name="Zhou Q."/>
            <person name="Hu M."/>
            <person name="Wang Y."/>
            <person name="Chen M."/>
            <person name="Xu Y."/>
            <person name="Jin H."/>
            <person name="Xiao X."/>
            <person name="Hu G."/>
            <person name="Bao F."/>
            <person name="Hu Y."/>
            <person name="Wan P."/>
            <person name="Li L."/>
            <person name="Deng X."/>
            <person name="Kuang T."/>
            <person name="Xiang C."/>
            <person name="Zhu J.K."/>
            <person name="Oliver M.J."/>
            <person name="He Y."/>
        </authorList>
    </citation>
    <scope>NUCLEOTIDE SEQUENCE [LARGE SCALE GENOMIC DNA]</scope>
    <source>
        <strain evidence="19">cv. XS01</strain>
    </source>
</reference>
<dbReference type="NCBIfam" id="TIGR00644">
    <property type="entry name" value="recJ"/>
    <property type="match status" value="1"/>
</dbReference>
<feature type="region of interest" description="Disordered" evidence="15">
    <location>
        <begin position="576"/>
        <end position="610"/>
    </location>
</feature>
<dbReference type="InterPro" id="IPR033738">
    <property type="entry name" value="AsnB_N"/>
</dbReference>
<dbReference type="GO" id="GO:0006310">
    <property type="term" value="P:DNA recombination"/>
    <property type="evidence" value="ECO:0007669"/>
    <property type="project" value="InterPro"/>
</dbReference>
<dbReference type="InterPro" id="IPR038396">
    <property type="entry name" value="SpoIIAA-like_sf"/>
</dbReference>
<dbReference type="InterPro" id="IPR037118">
    <property type="entry name" value="Val-tRNA_synth_C_sf"/>
</dbReference>
<dbReference type="InterPro" id="IPR036513">
    <property type="entry name" value="STAS_dom_sf"/>
</dbReference>
<evidence type="ECO:0000256" key="10">
    <source>
        <dbReference type="ARBA" id="ARBA00022840"/>
    </source>
</evidence>
<dbReference type="InterPro" id="IPR038763">
    <property type="entry name" value="DHH_sf"/>
</dbReference>
<dbReference type="InterPro" id="IPR017871">
    <property type="entry name" value="ABC_transporter-like_CS"/>
</dbReference>
<dbReference type="Pfam" id="PF02272">
    <property type="entry name" value="DHHA1"/>
    <property type="match status" value="1"/>
</dbReference>
<dbReference type="FunFam" id="3.40.50.300:FF:000011">
    <property type="entry name" value="Putative ABC transporter ATP-binding component"/>
    <property type="match status" value="1"/>
</dbReference>
<dbReference type="OrthoDB" id="10070111at2759"/>
<keyword evidence="11" id="KW-0061">Asparagine biosynthesis</keyword>
<feature type="compositionally biased region" description="Basic and acidic residues" evidence="15">
    <location>
        <begin position="590"/>
        <end position="610"/>
    </location>
</feature>
<evidence type="ECO:0000256" key="4">
    <source>
        <dbReference type="ARBA" id="ARBA00019841"/>
    </source>
</evidence>
<dbReference type="Gene3D" id="3.40.50.300">
    <property type="entry name" value="P-loop containing nucleotide triphosphate hydrolases"/>
    <property type="match status" value="2"/>
</dbReference>
<dbReference type="FunFam" id="3.40.50.620:FF:000031">
    <property type="entry name" value="Asparagine synthase B"/>
    <property type="match status" value="1"/>
</dbReference>
<dbReference type="Gene3D" id="1.10.287.380">
    <property type="entry name" value="Valyl-tRNA synthetase, C-terminal domain"/>
    <property type="match status" value="1"/>
</dbReference>
<evidence type="ECO:0000256" key="15">
    <source>
        <dbReference type="SAM" id="MobiDB-lite"/>
    </source>
</evidence>
<dbReference type="InterPro" id="IPR021866">
    <property type="entry name" value="SpoIIAA-like"/>
</dbReference>
<keyword evidence="8" id="KW-0547">Nucleotide-binding</keyword>
<dbReference type="GO" id="GO:0003677">
    <property type="term" value="F:DNA binding"/>
    <property type="evidence" value="ECO:0007669"/>
    <property type="project" value="InterPro"/>
</dbReference>
<dbReference type="GO" id="GO:0008409">
    <property type="term" value="F:5'-3' exonuclease activity"/>
    <property type="evidence" value="ECO:0007669"/>
    <property type="project" value="InterPro"/>
</dbReference>
<dbReference type="GO" id="GO:0006281">
    <property type="term" value="P:DNA repair"/>
    <property type="evidence" value="ECO:0007669"/>
    <property type="project" value="InterPro"/>
</dbReference>
<dbReference type="SMART" id="SM00382">
    <property type="entry name" value="AAA"/>
    <property type="match status" value="2"/>
</dbReference>
<dbReference type="Pfam" id="PF11964">
    <property type="entry name" value="SpoIIAA-like"/>
    <property type="match status" value="1"/>
</dbReference>
<evidence type="ECO:0000256" key="8">
    <source>
        <dbReference type="ARBA" id="ARBA00022741"/>
    </source>
</evidence>
<feature type="coiled-coil region" evidence="14">
    <location>
        <begin position="611"/>
        <end position="665"/>
    </location>
</feature>
<dbReference type="Pfam" id="PF01368">
    <property type="entry name" value="DHH"/>
    <property type="match status" value="1"/>
</dbReference>
<keyword evidence="5" id="KW-0436">Ligase</keyword>
<evidence type="ECO:0000313" key="18">
    <source>
        <dbReference type="EMBL" id="KZV14888.1"/>
    </source>
</evidence>
<dbReference type="NCBIfam" id="TIGR01536">
    <property type="entry name" value="asn_synth_AEB"/>
    <property type="match status" value="1"/>
</dbReference>
<dbReference type="InterPro" id="IPR003439">
    <property type="entry name" value="ABC_transporter-like_ATP-bd"/>
</dbReference>
<dbReference type="InterPro" id="IPR032781">
    <property type="entry name" value="ABC_tran_Xtn"/>
</dbReference>
<dbReference type="SUPFAM" id="SSF52091">
    <property type="entry name" value="SpoIIaa-like"/>
    <property type="match status" value="1"/>
</dbReference>
<dbReference type="EMBL" id="KV020168">
    <property type="protein sequence ID" value="KZV14888.1"/>
    <property type="molecule type" value="Genomic_DNA"/>
</dbReference>
<gene>
    <name evidence="18" type="ORF">F511_08528</name>
</gene>
<evidence type="ECO:0000256" key="6">
    <source>
        <dbReference type="ARBA" id="ARBA00022605"/>
    </source>
</evidence>
<dbReference type="SUPFAM" id="SSF52402">
    <property type="entry name" value="Adenine nucleotide alpha hydrolases-like"/>
    <property type="match status" value="1"/>
</dbReference>
<feature type="domain" description="Glutamine amidotransferase type-2" evidence="17">
    <location>
        <begin position="1643"/>
        <end position="1827"/>
    </location>
</feature>
<evidence type="ECO:0000256" key="11">
    <source>
        <dbReference type="ARBA" id="ARBA00022888"/>
    </source>
</evidence>
<dbReference type="Gene3D" id="3.90.1640.30">
    <property type="match status" value="2"/>
</dbReference>
<accession>A0A2Z6ZZV8</accession>
<dbReference type="GO" id="GO:0005829">
    <property type="term" value="C:cytosol"/>
    <property type="evidence" value="ECO:0007669"/>
    <property type="project" value="TreeGrafter"/>
</dbReference>
<dbReference type="GO" id="GO:0006529">
    <property type="term" value="P:asparagine biosynthetic process"/>
    <property type="evidence" value="ECO:0007669"/>
    <property type="project" value="UniProtKB-KW"/>
</dbReference>
<dbReference type="Gene3D" id="3.40.50.10600">
    <property type="entry name" value="SpoIIaa-like domains"/>
    <property type="match status" value="1"/>
</dbReference>
<evidence type="ECO:0000256" key="14">
    <source>
        <dbReference type="SAM" id="Coils"/>
    </source>
</evidence>
<evidence type="ECO:0000256" key="9">
    <source>
        <dbReference type="ARBA" id="ARBA00022839"/>
    </source>
</evidence>
<dbReference type="Pfam" id="PF12848">
    <property type="entry name" value="ABC_tran_Xtn"/>
    <property type="match status" value="1"/>
</dbReference>
<dbReference type="InterPro" id="IPR017932">
    <property type="entry name" value="GATase_2_dom"/>
</dbReference>
<evidence type="ECO:0000259" key="17">
    <source>
        <dbReference type="PROSITE" id="PS51278"/>
    </source>
</evidence>
<dbReference type="Gene3D" id="3.10.310.30">
    <property type="match status" value="1"/>
</dbReference>
<dbReference type="InterPro" id="IPR050795">
    <property type="entry name" value="Asn_Synthetase"/>
</dbReference>
<keyword evidence="14" id="KW-0175">Coiled coil</keyword>
<proteinExistence type="inferred from homology"/>
<keyword evidence="10" id="KW-0067">ATP-binding</keyword>
<evidence type="ECO:0000256" key="5">
    <source>
        <dbReference type="ARBA" id="ARBA00022598"/>
    </source>
</evidence>
<dbReference type="Pfam" id="PF17768">
    <property type="entry name" value="RecJ_OB"/>
    <property type="match status" value="1"/>
</dbReference>
<comment type="catalytic activity">
    <reaction evidence="13">
        <text>L-aspartate + L-glutamine + ATP + H2O = L-asparagine + L-glutamate + AMP + diphosphate + H(+)</text>
        <dbReference type="Rhea" id="RHEA:12228"/>
        <dbReference type="ChEBI" id="CHEBI:15377"/>
        <dbReference type="ChEBI" id="CHEBI:15378"/>
        <dbReference type="ChEBI" id="CHEBI:29985"/>
        <dbReference type="ChEBI" id="CHEBI:29991"/>
        <dbReference type="ChEBI" id="CHEBI:30616"/>
        <dbReference type="ChEBI" id="CHEBI:33019"/>
        <dbReference type="ChEBI" id="CHEBI:58048"/>
        <dbReference type="ChEBI" id="CHEBI:58359"/>
        <dbReference type="ChEBI" id="CHEBI:456215"/>
        <dbReference type="EC" id="6.3.5.4"/>
    </reaction>
</comment>
<dbReference type="Gene3D" id="3.40.50.620">
    <property type="entry name" value="HUPs"/>
    <property type="match status" value="1"/>
</dbReference>
<dbReference type="PROSITE" id="PS50893">
    <property type="entry name" value="ABC_TRANSPORTER_2"/>
    <property type="match status" value="2"/>
</dbReference>
<keyword evidence="19" id="KW-1185">Reference proteome</keyword>
<dbReference type="InterPro" id="IPR004610">
    <property type="entry name" value="RecJ"/>
</dbReference>
<dbReference type="SUPFAM" id="SSF64182">
    <property type="entry name" value="DHH phosphoesterases"/>
    <property type="match status" value="1"/>
</dbReference>
<dbReference type="InterPro" id="IPR006426">
    <property type="entry name" value="Asn_synth_AEB"/>
</dbReference>
<comment type="similarity">
    <text evidence="2">Belongs to the RecJ family.</text>
</comment>
<dbReference type="SUPFAM" id="SSF56235">
    <property type="entry name" value="N-terminal nucleophile aminohydrolases (Ntn hydrolases)"/>
    <property type="match status" value="1"/>
</dbReference>
<dbReference type="SUPFAM" id="SSF52540">
    <property type="entry name" value="P-loop containing nucleoside triphosphate hydrolases"/>
    <property type="match status" value="2"/>
</dbReference>
<dbReference type="GO" id="GO:0016887">
    <property type="term" value="F:ATP hydrolysis activity"/>
    <property type="evidence" value="ECO:0007669"/>
    <property type="project" value="InterPro"/>
</dbReference>
<dbReference type="Proteomes" id="UP000250235">
    <property type="component" value="Unassembled WGS sequence"/>
</dbReference>
<dbReference type="NCBIfam" id="NF006949">
    <property type="entry name" value="PRK09431.1"/>
    <property type="match status" value="1"/>
</dbReference>
<dbReference type="InterPro" id="IPR027417">
    <property type="entry name" value="P-loop_NTPase"/>
</dbReference>
<keyword evidence="9" id="KW-0269">Exonuclease</keyword>
<dbReference type="CDD" id="cd01991">
    <property type="entry name" value="Asn_synthase_B_C"/>
    <property type="match status" value="1"/>
</dbReference>
<dbReference type="Pfam" id="PF00733">
    <property type="entry name" value="Asn_synthase"/>
    <property type="match status" value="1"/>
</dbReference>
<dbReference type="InterPro" id="IPR041122">
    <property type="entry name" value="RecJ_OB"/>
</dbReference>
<keyword evidence="7" id="KW-0540">Nuclease</keyword>
<dbReference type="InterPro" id="IPR003593">
    <property type="entry name" value="AAA+_ATPase"/>
</dbReference>
<keyword evidence="9" id="KW-0378">Hydrolase</keyword>
<dbReference type="Pfam" id="PF13537">
    <property type="entry name" value="GATase_7"/>
    <property type="match status" value="1"/>
</dbReference>
<dbReference type="PROSITE" id="PS51278">
    <property type="entry name" value="GATASE_TYPE_2"/>
    <property type="match status" value="1"/>
</dbReference>
<keyword evidence="6" id="KW-0028">Amino-acid biosynthesis</keyword>
<evidence type="ECO:0000259" key="16">
    <source>
        <dbReference type="PROSITE" id="PS50893"/>
    </source>
</evidence>
<feature type="region of interest" description="Disordered" evidence="15">
    <location>
        <begin position="1147"/>
        <end position="1179"/>
    </location>
</feature>
<dbReference type="PANTHER" id="PTHR11772">
    <property type="entry name" value="ASPARAGINE SYNTHETASE"/>
    <property type="match status" value="1"/>
</dbReference>
<dbReference type="Pfam" id="PF16326">
    <property type="entry name" value="ABC_tran_CTD"/>
    <property type="match status" value="1"/>
</dbReference>
<dbReference type="Pfam" id="PF00005">
    <property type="entry name" value="ABC_tran"/>
    <property type="match status" value="2"/>
</dbReference>
<dbReference type="EC" id="6.3.5.4" evidence="3"/>
<keyword evidence="12" id="KW-0315">Glutamine amidotransferase</keyword>
<feature type="domain" description="ABC transporter" evidence="16">
    <location>
        <begin position="2"/>
        <end position="246"/>
    </location>
</feature>
<protein>
    <recommendedName>
        <fullName evidence="4">Single-stranded-DNA-specific exonuclease RecJ</fullName>
        <ecNumber evidence="3">6.3.5.4</ecNumber>
    </recommendedName>
</protein>
<evidence type="ECO:0000256" key="13">
    <source>
        <dbReference type="ARBA" id="ARBA00048741"/>
    </source>
</evidence>
<organism evidence="18 19">
    <name type="scientific">Dorcoceras hygrometricum</name>
    <dbReference type="NCBI Taxonomy" id="472368"/>
    <lineage>
        <taxon>Eukaryota</taxon>
        <taxon>Viridiplantae</taxon>
        <taxon>Streptophyta</taxon>
        <taxon>Embryophyta</taxon>
        <taxon>Tracheophyta</taxon>
        <taxon>Spermatophyta</taxon>
        <taxon>Magnoliopsida</taxon>
        <taxon>eudicotyledons</taxon>
        <taxon>Gunneridae</taxon>
        <taxon>Pentapetalae</taxon>
        <taxon>asterids</taxon>
        <taxon>lamiids</taxon>
        <taxon>Lamiales</taxon>
        <taxon>Gesneriaceae</taxon>
        <taxon>Didymocarpoideae</taxon>
        <taxon>Trichosporeae</taxon>
        <taxon>Loxocarpinae</taxon>
        <taxon>Dorcoceras</taxon>
    </lineage>
</organism>
<dbReference type="GO" id="GO:0004066">
    <property type="term" value="F:asparagine synthase (glutamine-hydrolyzing) activity"/>
    <property type="evidence" value="ECO:0007669"/>
    <property type="project" value="UniProtKB-EC"/>
</dbReference>
<dbReference type="InterPro" id="IPR001667">
    <property type="entry name" value="DDH_dom"/>
</dbReference>
<evidence type="ECO:0000256" key="12">
    <source>
        <dbReference type="ARBA" id="ARBA00022962"/>
    </source>
</evidence>
<dbReference type="InterPro" id="IPR032524">
    <property type="entry name" value="ABC_tran_C"/>
</dbReference>
<dbReference type="InterPro" id="IPR014729">
    <property type="entry name" value="Rossmann-like_a/b/a_fold"/>
</dbReference>
<dbReference type="PROSITE" id="PS00211">
    <property type="entry name" value="ABC_TRANSPORTER_1"/>
    <property type="match status" value="2"/>
</dbReference>
<dbReference type="InterPro" id="IPR003156">
    <property type="entry name" value="DHHA1_dom"/>
</dbReference>
<evidence type="ECO:0000313" key="19">
    <source>
        <dbReference type="Proteomes" id="UP000250235"/>
    </source>
</evidence>
<feature type="domain" description="ABC transporter" evidence="16">
    <location>
        <begin position="349"/>
        <end position="574"/>
    </location>
</feature>
<comment type="pathway">
    <text evidence="1">Amino-acid biosynthesis; L-asparagine biosynthesis; L-asparagine from L-aspartate (L-Gln route): step 1/1.</text>
</comment>
<name>A0A2Z6ZZV8_9LAMI</name>
<evidence type="ECO:0000256" key="1">
    <source>
        <dbReference type="ARBA" id="ARBA00005187"/>
    </source>
</evidence>
<dbReference type="CDD" id="cd00712">
    <property type="entry name" value="AsnB"/>
    <property type="match status" value="1"/>
</dbReference>
<dbReference type="PANTHER" id="PTHR11772:SF2">
    <property type="entry name" value="ASPARAGINE SYNTHETASE [GLUTAMINE-HYDROLYZING]"/>
    <property type="match status" value="1"/>
</dbReference>
<dbReference type="Gene3D" id="3.60.20.10">
    <property type="entry name" value="Glutamine Phosphoribosylpyrophosphate, subunit 1, domain 1"/>
    <property type="match status" value="1"/>
</dbReference>
<evidence type="ECO:0000256" key="7">
    <source>
        <dbReference type="ARBA" id="ARBA00022722"/>
    </source>
</evidence>
<evidence type="ECO:0000256" key="2">
    <source>
        <dbReference type="ARBA" id="ARBA00005915"/>
    </source>
</evidence>
<dbReference type="CDD" id="cd03221">
    <property type="entry name" value="ABCF_EF-3"/>
    <property type="match status" value="2"/>
</dbReference>
<evidence type="ECO:0000256" key="3">
    <source>
        <dbReference type="ARBA" id="ARBA00012737"/>
    </source>
</evidence>